<reference evidence="2" key="1">
    <citation type="submission" date="2022-01" db="EMBL/GenBank/DDBJ databases">
        <title>Draft genome of Methanogenium marinum DSM 15558.</title>
        <authorList>
            <person name="Chen S.-C."/>
            <person name="You Y.-T."/>
        </authorList>
    </citation>
    <scope>NUCLEOTIDE SEQUENCE</scope>
    <source>
        <strain evidence="2">DSM 15558</strain>
    </source>
</reference>
<accession>A0A9Q4KTZ3</accession>
<dbReference type="Proteomes" id="UP001143747">
    <property type="component" value="Unassembled WGS sequence"/>
</dbReference>
<dbReference type="InterPro" id="IPR001268">
    <property type="entry name" value="NADH_UbQ_OxRdtase_30kDa_su"/>
</dbReference>
<dbReference type="Pfam" id="PF00329">
    <property type="entry name" value="Complex1_30kDa"/>
    <property type="match status" value="1"/>
</dbReference>
<name>A0A9Q4KTZ3_9EURY</name>
<comment type="caution">
    <text evidence="2">The sequence shown here is derived from an EMBL/GenBank/DDBJ whole genome shotgun (WGS) entry which is preliminary data.</text>
</comment>
<dbReference type="RefSeq" id="WP_274924862.1">
    <property type="nucleotide sequence ID" value="NZ_JAKELO010000002.1"/>
</dbReference>
<protein>
    <submittedName>
        <fullName evidence="2">NADH-quinone oxidoreductase subunit C</fullName>
    </submittedName>
</protein>
<dbReference type="GO" id="GO:0008137">
    <property type="term" value="F:NADH dehydrogenase (ubiquinone) activity"/>
    <property type="evidence" value="ECO:0007669"/>
    <property type="project" value="InterPro"/>
</dbReference>
<gene>
    <name evidence="2" type="ORF">L0665_06345</name>
</gene>
<dbReference type="Gene3D" id="3.30.460.80">
    <property type="entry name" value="NADH:ubiquinone oxidoreductase, 30kDa subunit"/>
    <property type="match status" value="1"/>
</dbReference>
<dbReference type="InterPro" id="IPR037232">
    <property type="entry name" value="NADH_quin_OxRdtase_su_C/D-like"/>
</dbReference>
<evidence type="ECO:0000313" key="3">
    <source>
        <dbReference type="Proteomes" id="UP001143747"/>
    </source>
</evidence>
<evidence type="ECO:0000259" key="1">
    <source>
        <dbReference type="Pfam" id="PF00329"/>
    </source>
</evidence>
<dbReference type="EMBL" id="JAKELO010000002">
    <property type="protein sequence ID" value="MDE4908228.1"/>
    <property type="molecule type" value="Genomic_DNA"/>
</dbReference>
<evidence type="ECO:0000313" key="2">
    <source>
        <dbReference type="EMBL" id="MDE4908228.1"/>
    </source>
</evidence>
<dbReference type="AlphaFoldDB" id="A0A9Q4KTZ3"/>
<proteinExistence type="predicted"/>
<dbReference type="SUPFAM" id="SSF143243">
    <property type="entry name" value="Nqo5-like"/>
    <property type="match status" value="1"/>
</dbReference>
<sequence>MNEQKHTVIEIAVTDLLKKAEEYHTKGHRLVQIGCTPLGDRYEINYTFTTAWDFESLRITVHDGDEIPSISGTYWGAFIYENEIHDLFGLSVTDMNIDFQGHLIETRVPTPFKNPPKVTIVSKGGDAQ</sequence>
<feature type="domain" description="NADH:ubiquinone oxidoreductase 30kDa subunit" evidence="1">
    <location>
        <begin position="28"/>
        <end position="94"/>
    </location>
</feature>
<keyword evidence="3" id="KW-1185">Reference proteome</keyword>
<organism evidence="2 3">
    <name type="scientific">Methanogenium marinum</name>
    <dbReference type="NCBI Taxonomy" id="348610"/>
    <lineage>
        <taxon>Archaea</taxon>
        <taxon>Methanobacteriati</taxon>
        <taxon>Methanobacteriota</taxon>
        <taxon>Stenosarchaea group</taxon>
        <taxon>Methanomicrobia</taxon>
        <taxon>Methanomicrobiales</taxon>
        <taxon>Methanomicrobiaceae</taxon>
        <taxon>Methanogenium</taxon>
    </lineage>
</organism>